<dbReference type="OMA" id="NPWLVAY"/>
<keyword evidence="4" id="KW-0949">S-adenosyl-L-methionine</keyword>
<dbReference type="SUPFAM" id="SSF53335">
    <property type="entry name" value="S-adenosyl-L-methionine-dependent methyltransferases"/>
    <property type="match status" value="1"/>
</dbReference>
<organism evidence="6 7">
    <name type="scientific">Pocillopora damicornis</name>
    <name type="common">Cauliflower coral</name>
    <name type="synonym">Millepora damicornis</name>
    <dbReference type="NCBI Taxonomy" id="46731"/>
    <lineage>
        <taxon>Eukaryota</taxon>
        <taxon>Metazoa</taxon>
        <taxon>Cnidaria</taxon>
        <taxon>Anthozoa</taxon>
        <taxon>Hexacorallia</taxon>
        <taxon>Scleractinia</taxon>
        <taxon>Astrocoeniina</taxon>
        <taxon>Pocilloporidae</taxon>
        <taxon>Pocillopora</taxon>
    </lineage>
</organism>
<keyword evidence="5" id="KW-0812">Transmembrane</keyword>
<feature type="transmembrane region" description="Helical" evidence="5">
    <location>
        <begin position="51"/>
        <end position="71"/>
    </location>
</feature>
<dbReference type="Proteomes" id="UP000275408">
    <property type="component" value="Unassembled WGS sequence"/>
</dbReference>
<keyword evidence="5" id="KW-1133">Transmembrane helix</keyword>
<dbReference type="GO" id="GO:0005739">
    <property type="term" value="C:mitochondrion"/>
    <property type="evidence" value="ECO:0007669"/>
    <property type="project" value="TreeGrafter"/>
</dbReference>
<evidence type="ECO:0000256" key="5">
    <source>
        <dbReference type="SAM" id="Phobius"/>
    </source>
</evidence>
<comment type="caution">
    <text evidence="6">The sequence shown here is derived from an EMBL/GenBank/DDBJ whole genome shotgun (WGS) entry which is preliminary data.</text>
</comment>
<dbReference type="GO" id="GO:0032259">
    <property type="term" value="P:methylation"/>
    <property type="evidence" value="ECO:0007669"/>
    <property type="project" value="UniProtKB-KW"/>
</dbReference>
<dbReference type="OrthoDB" id="66144at2759"/>
<sequence length="229" mass="25639">MSVLICPCIVEQSHKSCEKKLATDMSPENQLGFELQEDARNPKTKSKLGKVVLGITGAAAVGIVLVTTPFVTPALRKICLPYVPATERQIANILRIGQASKHNGSTLVDLGSGDGRVVIAAARQGYQAHGYELNHWLVWYSRLQARLQGLHHKATFSRADLWKVNLSTFDTILIFGVSEMMPKLQDKFQEEMKDDAQILACRFPLPNWKPTDMIEEGIDSVWLYQRPKH</sequence>
<dbReference type="InterPro" id="IPR026170">
    <property type="entry name" value="FAM173A/B"/>
</dbReference>
<keyword evidence="7" id="KW-1185">Reference proteome</keyword>
<dbReference type="EMBL" id="RCHS01002445">
    <property type="protein sequence ID" value="RMX47300.1"/>
    <property type="molecule type" value="Genomic_DNA"/>
</dbReference>
<protein>
    <recommendedName>
        <fullName evidence="8">Methyltransferase domain-containing protein</fullName>
    </recommendedName>
</protein>
<dbReference type="Pfam" id="PF13489">
    <property type="entry name" value="Methyltransf_23"/>
    <property type="match status" value="1"/>
</dbReference>
<proteinExistence type="inferred from homology"/>
<keyword evidence="3" id="KW-0808">Transferase</keyword>
<dbReference type="GO" id="GO:0016279">
    <property type="term" value="F:protein-lysine N-methyltransferase activity"/>
    <property type="evidence" value="ECO:0007669"/>
    <property type="project" value="InterPro"/>
</dbReference>
<evidence type="ECO:0008006" key="8">
    <source>
        <dbReference type="Google" id="ProtNLM"/>
    </source>
</evidence>
<gene>
    <name evidence="6" type="ORF">pdam_00012662</name>
</gene>
<keyword evidence="5" id="KW-0472">Membrane</keyword>
<name>A0A3M6U0X8_POCDA</name>
<dbReference type="STRING" id="46731.A0A3M6U0X8"/>
<evidence type="ECO:0000256" key="1">
    <source>
        <dbReference type="ARBA" id="ARBA00010633"/>
    </source>
</evidence>
<dbReference type="InterPro" id="IPR029063">
    <property type="entry name" value="SAM-dependent_MTases_sf"/>
</dbReference>
<evidence type="ECO:0000313" key="6">
    <source>
        <dbReference type="EMBL" id="RMX47300.1"/>
    </source>
</evidence>
<dbReference type="GO" id="GO:1905706">
    <property type="term" value="P:regulation of mitochondrial ATP synthesis coupled proton transport"/>
    <property type="evidence" value="ECO:0007669"/>
    <property type="project" value="TreeGrafter"/>
</dbReference>
<dbReference type="PANTHER" id="PTHR13610">
    <property type="entry name" value="METHYLTRANSFERASE DOMAIN-CONTAINING PROTEIN"/>
    <property type="match status" value="1"/>
</dbReference>
<reference evidence="6 7" key="1">
    <citation type="journal article" date="2018" name="Sci. Rep.">
        <title>Comparative analysis of the Pocillopora damicornis genome highlights role of immune system in coral evolution.</title>
        <authorList>
            <person name="Cunning R."/>
            <person name="Bay R.A."/>
            <person name="Gillette P."/>
            <person name="Baker A.C."/>
            <person name="Traylor-Knowles N."/>
        </authorList>
    </citation>
    <scope>NUCLEOTIDE SEQUENCE [LARGE SCALE GENOMIC DNA]</scope>
    <source>
        <strain evidence="6">RSMAS</strain>
        <tissue evidence="6">Whole animal</tissue>
    </source>
</reference>
<dbReference type="Gene3D" id="3.40.50.150">
    <property type="entry name" value="Vaccinia Virus protein VP39"/>
    <property type="match status" value="1"/>
</dbReference>
<evidence type="ECO:0000256" key="3">
    <source>
        <dbReference type="ARBA" id="ARBA00022679"/>
    </source>
</evidence>
<keyword evidence="2" id="KW-0489">Methyltransferase</keyword>
<dbReference type="AlphaFoldDB" id="A0A3M6U0X8"/>
<evidence type="ECO:0000256" key="2">
    <source>
        <dbReference type="ARBA" id="ARBA00022603"/>
    </source>
</evidence>
<evidence type="ECO:0000313" key="7">
    <source>
        <dbReference type="Proteomes" id="UP000275408"/>
    </source>
</evidence>
<dbReference type="PANTHER" id="PTHR13610:SF9">
    <property type="entry name" value="FI06469P"/>
    <property type="match status" value="1"/>
</dbReference>
<comment type="similarity">
    <text evidence="1">Belongs to the ANT/ATPSC lysine N-methyltransferase family.</text>
</comment>
<evidence type="ECO:0000256" key="4">
    <source>
        <dbReference type="ARBA" id="ARBA00022691"/>
    </source>
</evidence>
<accession>A0A3M6U0X8</accession>